<dbReference type="SUPFAM" id="SSF51604">
    <property type="entry name" value="Enolase C-terminal domain-like"/>
    <property type="match status" value="1"/>
</dbReference>
<dbReference type="InterPro" id="IPR018110">
    <property type="entry name" value="Mandel_Rmase/mucon_lact_enz_CS"/>
</dbReference>
<dbReference type="Gene3D" id="3.20.20.120">
    <property type="entry name" value="Enolase-like C-terminal domain"/>
    <property type="match status" value="1"/>
</dbReference>
<evidence type="ECO:0000256" key="2">
    <source>
        <dbReference type="ARBA" id="ARBA00022723"/>
    </source>
</evidence>
<comment type="cofactor">
    <cofactor evidence="1">
        <name>Mg(2+)</name>
        <dbReference type="ChEBI" id="CHEBI:18420"/>
    </cofactor>
</comment>
<dbReference type="AlphaFoldDB" id="A0A9E6Y1S3"/>
<dbReference type="EC" id="5.5.1.27" evidence="5"/>
<evidence type="ECO:0000256" key="3">
    <source>
        <dbReference type="ARBA" id="ARBA00022842"/>
    </source>
</evidence>
<keyword evidence="5" id="KW-0413">Isomerase</keyword>
<dbReference type="SMART" id="SM00922">
    <property type="entry name" value="MR_MLE"/>
    <property type="match status" value="1"/>
</dbReference>
<dbReference type="EMBL" id="CP087164">
    <property type="protein sequence ID" value="UGS38335.1"/>
    <property type="molecule type" value="Genomic_DNA"/>
</dbReference>
<proteinExistence type="predicted"/>
<dbReference type="GO" id="GO:0016836">
    <property type="term" value="F:hydro-lyase activity"/>
    <property type="evidence" value="ECO:0007669"/>
    <property type="project" value="TreeGrafter"/>
</dbReference>
<protein>
    <submittedName>
        <fullName evidence="5">D-galactarolactone cycloisomerase</fullName>
        <ecNumber evidence="5">5.5.1.27</ecNumber>
    </submittedName>
</protein>
<dbReference type="InterPro" id="IPR036849">
    <property type="entry name" value="Enolase-like_C_sf"/>
</dbReference>
<dbReference type="InterPro" id="IPR013342">
    <property type="entry name" value="Mandelate_racemase_C"/>
</dbReference>
<keyword evidence="3" id="KW-0460">Magnesium</keyword>
<evidence type="ECO:0000256" key="1">
    <source>
        <dbReference type="ARBA" id="ARBA00001946"/>
    </source>
</evidence>
<dbReference type="Proteomes" id="UP001162834">
    <property type="component" value="Chromosome"/>
</dbReference>
<dbReference type="GO" id="GO:0016052">
    <property type="term" value="P:carbohydrate catabolic process"/>
    <property type="evidence" value="ECO:0007669"/>
    <property type="project" value="TreeGrafter"/>
</dbReference>
<keyword evidence="2" id="KW-0479">Metal-binding</keyword>
<reference evidence="5" key="1">
    <citation type="journal article" date="2022" name="Int. J. Syst. Evol. Microbiol.">
        <title>Pseudomonas aegrilactucae sp. nov. and Pseudomonas morbosilactucae sp. nov., pathogens causing bacterial rot of lettuce in Japan.</title>
        <authorList>
            <person name="Sawada H."/>
            <person name="Fujikawa T."/>
            <person name="Satou M."/>
        </authorList>
    </citation>
    <scope>NUCLEOTIDE SEQUENCE</scope>
    <source>
        <strain evidence="5">0166_1</strain>
    </source>
</reference>
<dbReference type="GO" id="GO:0000287">
    <property type="term" value="F:magnesium ion binding"/>
    <property type="evidence" value="ECO:0007669"/>
    <property type="project" value="TreeGrafter"/>
</dbReference>
<dbReference type="GO" id="GO:0009063">
    <property type="term" value="P:amino acid catabolic process"/>
    <property type="evidence" value="ECO:0007669"/>
    <property type="project" value="InterPro"/>
</dbReference>
<dbReference type="GO" id="GO:0016853">
    <property type="term" value="F:isomerase activity"/>
    <property type="evidence" value="ECO:0007669"/>
    <property type="project" value="UniProtKB-KW"/>
</dbReference>
<dbReference type="Pfam" id="PF13378">
    <property type="entry name" value="MR_MLE_C"/>
    <property type="match status" value="1"/>
</dbReference>
<dbReference type="PANTHER" id="PTHR13794:SF58">
    <property type="entry name" value="MITOCHONDRIAL ENOLASE SUPERFAMILY MEMBER 1"/>
    <property type="match status" value="1"/>
</dbReference>
<dbReference type="SFLD" id="SFLDS00001">
    <property type="entry name" value="Enolase"/>
    <property type="match status" value="1"/>
</dbReference>
<evidence type="ECO:0000313" key="5">
    <source>
        <dbReference type="EMBL" id="UGS38335.1"/>
    </source>
</evidence>
<dbReference type="InterPro" id="IPR029065">
    <property type="entry name" value="Enolase_C-like"/>
</dbReference>
<feature type="domain" description="Mandelate racemase/muconate lactonizing enzyme C-terminal" evidence="4">
    <location>
        <begin position="4"/>
        <end position="77"/>
    </location>
</feature>
<organism evidence="5 6">
    <name type="scientific">Capillimicrobium parvum</name>
    <dbReference type="NCBI Taxonomy" id="2884022"/>
    <lineage>
        <taxon>Bacteria</taxon>
        <taxon>Bacillati</taxon>
        <taxon>Actinomycetota</taxon>
        <taxon>Thermoleophilia</taxon>
        <taxon>Solirubrobacterales</taxon>
        <taxon>Capillimicrobiaceae</taxon>
        <taxon>Capillimicrobium</taxon>
    </lineage>
</organism>
<keyword evidence="6" id="KW-1185">Reference proteome</keyword>
<gene>
    <name evidence="5" type="primary">gci</name>
    <name evidence="5" type="ORF">DSM104329_04759</name>
</gene>
<evidence type="ECO:0000259" key="4">
    <source>
        <dbReference type="SMART" id="SM00922"/>
    </source>
</evidence>
<evidence type="ECO:0000313" key="6">
    <source>
        <dbReference type="Proteomes" id="UP001162834"/>
    </source>
</evidence>
<sequence length="203" mass="21704">MKVGREPARDRHRLAVARAAIGPDVEFYVDANGAYERREARAWAQTFADAGVTYLEEPVSSDDLDGLRLLRDRAPAGLAIAAGEYAYALEDVARMLAAGAVDVQQVDVTRCGGITELVRAGALCQALGVPLSAHCAPAVSVHACCAVQRLAHLEYFHDHVRIERLLFDGTLEPDGGDLVPDRTAAGHGLTLRRDAAARYATSG</sequence>
<dbReference type="KEGG" id="sbae:DSM104329_04759"/>
<dbReference type="PANTHER" id="PTHR13794">
    <property type="entry name" value="ENOLASE SUPERFAMILY, MANDELATE RACEMASE"/>
    <property type="match status" value="1"/>
</dbReference>
<dbReference type="InterPro" id="IPR046945">
    <property type="entry name" value="RHMD-like"/>
</dbReference>
<accession>A0A9E6Y1S3</accession>
<name>A0A9E6Y1S3_9ACTN</name>
<dbReference type="PROSITE" id="PS00909">
    <property type="entry name" value="MR_MLE_2"/>
    <property type="match status" value="1"/>
</dbReference>